<evidence type="ECO:0000256" key="6">
    <source>
        <dbReference type="ARBA" id="ARBA00023136"/>
    </source>
</evidence>
<dbReference type="PANTHER" id="PTHR33362:SF3">
    <property type="entry name" value="SIALIC ACID TRAP TRANSPORTER PERMEASE PROTEIN SIAT"/>
    <property type="match status" value="1"/>
</dbReference>
<evidence type="ECO:0000256" key="3">
    <source>
        <dbReference type="ARBA" id="ARBA00022519"/>
    </source>
</evidence>
<keyword evidence="3" id="KW-0997">Cell inner membrane</keyword>
<feature type="non-terminal residue" evidence="10">
    <location>
        <position position="377"/>
    </location>
</feature>
<proteinExistence type="predicted"/>
<dbReference type="GO" id="GO:0022857">
    <property type="term" value="F:transmembrane transporter activity"/>
    <property type="evidence" value="ECO:0007669"/>
    <property type="project" value="TreeGrafter"/>
</dbReference>
<feature type="transmembrane region" description="Helical" evidence="7">
    <location>
        <begin position="65"/>
        <end position="84"/>
    </location>
</feature>
<evidence type="ECO:0000256" key="4">
    <source>
        <dbReference type="ARBA" id="ARBA00022692"/>
    </source>
</evidence>
<gene>
    <name evidence="10" type="ORF">S12H4_16386</name>
</gene>
<keyword evidence="5 7" id="KW-1133">Transmembrane helix</keyword>
<dbReference type="PANTHER" id="PTHR33362">
    <property type="entry name" value="SIALIC ACID TRAP TRANSPORTER PERMEASE PROTEIN SIAT-RELATED"/>
    <property type="match status" value="1"/>
</dbReference>
<evidence type="ECO:0000256" key="2">
    <source>
        <dbReference type="ARBA" id="ARBA00022475"/>
    </source>
</evidence>
<keyword evidence="6 7" id="KW-0472">Membrane</keyword>
<reference evidence="10" key="1">
    <citation type="journal article" date="2014" name="Front. Microbiol.">
        <title>High frequency of phylogenetically diverse reductive dehalogenase-homologous genes in deep subseafloor sedimentary metagenomes.</title>
        <authorList>
            <person name="Kawai M."/>
            <person name="Futagami T."/>
            <person name="Toyoda A."/>
            <person name="Takaki Y."/>
            <person name="Nishi S."/>
            <person name="Hori S."/>
            <person name="Arai W."/>
            <person name="Tsubouchi T."/>
            <person name="Morono Y."/>
            <person name="Uchiyama I."/>
            <person name="Ito T."/>
            <person name="Fujiyama A."/>
            <person name="Inagaki F."/>
            <person name="Takami H."/>
        </authorList>
    </citation>
    <scope>NUCLEOTIDE SEQUENCE</scope>
    <source>
        <strain evidence="10">Expedition CK06-06</strain>
    </source>
</reference>
<dbReference type="Pfam" id="PF06808">
    <property type="entry name" value="DctM"/>
    <property type="match status" value="1"/>
</dbReference>
<evidence type="ECO:0000256" key="7">
    <source>
        <dbReference type="SAM" id="Phobius"/>
    </source>
</evidence>
<dbReference type="AlphaFoldDB" id="X1RBV3"/>
<feature type="transmembrane region" description="Helical" evidence="7">
    <location>
        <begin position="6"/>
        <end position="23"/>
    </location>
</feature>
<dbReference type="GO" id="GO:0004853">
    <property type="term" value="F:uroporphyrinogen decarboxylase activity"/>
    <property type="evidence" value="ECO:0007669"/>
    <property type="project" value="InterPro"/>
</dbReference>
<name>X1RBV3_9ZZZZ</name>
<keyword evidence="4 7" id="KW-0812">Transmembrane</keyword>
<dbReference type="InterPro" id="IPR000257">
    <property type="entry name" value="Uroporphyrinogen_deCOase"/>
</dbReference>
<organism evidence="10">
    <name type="scientific">marine sediment metagenome</name>
    <dbReference type="NCBI Taxonomy" id="412755"/>
    <lineage>
        <taxon>unclassified sequences</taxon>
        <taxon>metagenomes</taxon>
        <taxon>ecological metagenomes</taxon>
    </lineage>
</organism>
<evidence type="ECO:0000259" key="9">
    <source>
        <dbReference type="Pfam" id="PF06808"/>
    </source>
</evidence>
<dbReference type="Pfam" id="PF01208">
    <property type="entry name" value="URO-D"/>
    <property type="match status" value="1"/>
</dbReference>
<evidence type="ECO:0000313" key="10">
    <source>
        <dbReference type="EMBL" id="GAI78033.1"/>
    </source>
</evidence>
<keyword evidence="2" id="KW-1003">Cell membrane</keyword>
<evidence type="ECO:0000256" key="5">
    <source>
        <dbReference type="ARBA" id="ARBA00022989"/>
    </source>
</evidence>
<dbReference type="InterPro" id="IPR004681">
    <property type="entry name" value="TRAP_DctM"/>
</dbReference>
<comment type="subcellular location">
    <subcellularLocation>
        <location evidence="1">Cell inner membrane</location>
        <topology evidence="1">Multi-pass membrane protein</topology>
    </subcellularLocation>
</comment>
<sequence>IPGILIGLALMAYIAFIANKRGYPRGKKYTLRQFIKSTIIAFPALMTPVILLGGIYTGVVTPTEAGALAGIYALLISVLVYRSLGLKQLLEVIFETAKTTGILTIIVGVSSGFEPAWFHQRCGIDFTERWHQDPFYRYDSLVKMKRELCKNFPSVSYWNEDFKDDLSTISGCYGAYVIPMVCGFRLVYEKDRWPEIDKNKEKLSVKEVEKLNADDIHKNTFVEEIFKQMDIIRNQWGKIHGYLNWQGVLNNAFILRGENIFTDFYDRPAFAHHFFTLISDVMIRLALKVQKKQRESGFYINHFCVSNCTVNMVSPQIYREFLFPYDKKIAESFERFGMHTCNWNVTPYLEEIRKLPKVGYLDMGIMSDMKKVKKMFP</sequence>
<evidence type="ECO:0000256" key="1">
    <source>
        <dbReference type="ARBA" id="ARBA00004429"/>
    </source>
</evidence>
<dbReference type="Gene3D" id="3.20.20.210">
    <property type="match status" value="1"/>
</dbReference>
<dbReference type="InterPro" id="IPR038071">
    <property type="entry name" value="UROD/MetE-like_sf"/>
</dbReference>
<dbReference type="InterPro" id="IPR010656">
    <property type="entry name" value="DctM"/>
</dbReference>
<evidence type="ECO:0008006" key="11">
    <source>
        <dbReference type="Google" id="ProtNLM"/>
    </source>
</evidence>
<feature type="non-terminal residue" evidence="10">
    <location>
        <position position="1"/>
    </location>
</feature>
<feature type="transmembrane region" description="Helical" evidence="7">
    <location>
        <begin position="35"/>
        <end position="59"/>
    </location>
</feature>
<dbReference type="GO" id="GO:0006779">
    <property type="term" value="P:porphyrin-containing compound biosynthetic process"/>
    <property type="evidence" value="ECO:0007669"/>
    <property type="project" value="InterPro"/>
</dbReference>
<dbReference type="EMBL" id="BARW01007920">
    <property type="protein sequence ID" value="GAI78033.1"/>
    <property type="molecule type" value="Genomic_DNA"/>
</dbReference>
<protein>
    <recommendedName>
        <fullName evidence="11">Uroporphyrinogen decarboxylase (URO-D) domain-containing protein</fullName>
    </recommendedName>
</protein>
<dbReference type="SUPFAM" id="SSF51726">
    <property type="entry name" value="UROD/MetE-like"/>
    <property type="match status" value="1"/>
</dbReference>
<comment type="caution">
    <text evidence="10">The sequence shown here is derived from an EMBL/GenBank/DDBJ whole genome shotgun (WGS) entry which is preliminary data.</text>
</comment>
<feature type="domain" description="Uroporphyrinogen decarboxylase (URO-D)" evidence="8">
    <location>
        <begin position="175"/>
        <end position="356"/>
    </location>
</feature>
<dbReference type="GO" id="GO:0005886">
    <property type="term" value="C:plasma membrane"/>
    <property type="evidence" value="ECO:0007669"/>
    <property type="project" value="UniProtKB-SubCell"/>
</dbReference>
<feature type="domain" description="TRAP C4-dicarboxylate transport system permease DctM subunit" evidence="9">
    <location>
        <begin position="1"/>
        <end position="113"/>
    </location>
</feature>
<accession>X1RBV3</accession>
<evidence type="ECO:0000259" key="8">
    <source>
        <dbReference type="Pfam" id="PF01208"/>
    </source>
</evidence>